<dbReference type="EMBL" id="CP053073">
    <property type="protein sequence ID" value="QJR16064.1"/>
    <property type="molecule type" value="Genomic_DNA"/>
</dbReference>
<dbReference type="InParanoid" id="A0A6M4HC29"/>
<sequence>MVRSVLLLRCLAALAMATNALAAPPAKLDGTWMLDPVATEKLILKAPPPPQARELAKALNVIGGYLCLMTYEFEGDRLVASAYQAHGRNEGKEYGLASEQGGARKYLRKGADASAGDGYSVSSVSDKHLRIARTDSMAPLWNLVVWQRSPTSTEKTPMADVMASCERWANLFQNIVKHFEAAPPEVDLEHPIELETPTGTIKGTLTMPPGAPWVPVVLVIAGSGPTDRDGNTPLASGRNDSLKMLTAALNEHGVASVRYDKRGVAASREAAREEADLRLETYVEDAASWIAQLSKDSRFSRVVVLGHSEGSLIGLLAAQRNPASAFISIAGPAERAATALRRQLKGRLPPELGARSEAILVSLEAGKTVGDVPSQLSALYRPSVQPYLISWFKYSPADEFAKLRVPCLIVQGGTDIQVEVADARKLHAANPKCALKVIAGMNHILKIVPAERDKQMASYGDPAIPLSTELAQALEQFFAARP</sequence>
<proteinExistence type="predicted"/>
<dbReference type="SUPFAM" id="SSF53474">
    <property type="entry name" value="alpha/beta-Hydrolases"/>
    <property type="match status" value="1"/>
</dbReference>
<evidence type="ECO:0000259" key="2">
    <source>
        <dbReference type="Pfam" id="PF12146"/>
    </source>
</evidence>
<evidence type="ECO:0000313" key="3">
    <source>
        <dbReference type="EMBL" id="QJR16064.1"/>
    </source>
</evidence>
<dbReference type="InterPro" id="IPR053145">
    <property type="entry name" value="AB_hydrolase_Est10"/>
</dbReference>
<dbReference type="Proteomes" id="UP000503096">
    <property type="component" value="Chromosome"/>
</dbReference>
<dbReference type="InterPro" id="IPR022742">
    <property type="entry name" value="Hydrolase_4"/>
</dbReference>
<keyword evidence="4" id="KW-1185">Reference proteome</keyword>
<gene>
    <name evidence="3" type="ORF">DSM104440_02892</name>
</gene>
<dbReference type="Gene3D" id="3.40.50.1820">
    <property type="entry name" value="alpha/beta hydrolase"/>
    <property type="match status" value="1"/>
</dbReference>
<accession>A0A6M4HC29</accession>
<dbReference type="Pfam" id="PF12146">
    <property type="entry name" value="Hydrolase_4"/>
    <property type="match status" value="1"/>
</dbReference>
<reference evidence="3 4" key="1">
    <citation type="submission" date="2020-04" db="EMBL/GenBank/DDBJ databases">
        <title>Usitatibacter rugosus gen. nov., sp. nov. and Usitatibacter palustris sp. nov., novel members of Usitatibacteraceae fam. nov. within the order Nitrosomonadales isolated from soil.</title>
        <authorList>
            <person name="Huber K.J."/>
            <person name="Neumann-Schaal M."/>
            <person name="Geppert A."/>
            <person name="Luckner M."/>
            <person name="Wanner G."/>
            <person name="Overmann J."/>
        </authorList>
    </citation>
    <scope>NUCLEOTIDE SEQUENCE [LARGE SCALE GENOMIC DNA]</scope>
    <source>
        <strain evidence="3 4">Swamp67</strain>
    </source>
</reference>
<evidence type="ECO:0000256" key="1">
    <source>
        <dbReference type="SAM" id="SignalP"/>
    </source>
</evidence>
<feature type="domain" description="Serine aminopeptidase S33" evidence="2">
    <location>
        <begin position="244"/>
        <end position="333"/>
    </location>
</feature>
<dbReference type="AlphaFoldDB" id="A0A6M4HC29"/>
<dbReference type="PANTHER" id="PTHR43265">
    <property type="entry name" value="ESTERASE ESTD"/>
    <property type="match status" value="1"/>
</dbReference>
<dbReference type="InterPro" id="IPR029058">
    <property type="entry name" value="AB_hydrolase_fold"/>
</dbReference>
<feature type="chain" id="PRO_5027123756" description="Serine aminopeptidase S33 domain-containing protein" evidence="1">
    <location>
        <begin position="23"/>
        <end position="482"/>
    </location>
</feature>
<feature type="signal peptide" evidence="1">
    <location>
        <begin position="1"/>
        <end position="22"/>
    </location>
</feature>
<evidence type="ECO:0000313" key="4">
    <source>
        <dbReference type="Proteomes" id="UP000503096"/>
    </source>
</evidence>
<name>A0A6M4HC29_9PROT</name>
<dbReference type="PANTHER" id="PTHR43265:SF1">
    <property type="entry name" value="ESTERASE ESTD"/>
    <property type="match status" value="1"/>
</dbReference>
<protein>
    <recommendedName>
        <fullName evidence="2">Serine aminopeptidase S33 domain-containing protein</fullName>
    </recommendedName>
</protein>
<keyword evidence="1" id="KW-0732">Signal</keyword>
<organism evidence="3 4">
    <name type="scientific">Usitatibacter palustris</name>
    <dbReference type="NCBI Taxonomy" id="2732487"/>
    <lineage>
        <taxon>Bacteria</taxon>
        <taxon>Pseudomonadati</taxon>
        <taxon>Pseudomonadota</taxon>
        <taxon>Betaproteobacteria</taxon>
        <taxon>Nitrosomonadales</taxon>
        <taxon>Usitatibacteraceae</taxon>
        <taxon>Usitatibacter</taxon>
    </lineage>
</organism>
<dbReference type="KEGG" id="upl:DSM104440_02892"/>
<dbReference type="GO" id="GO:0052689">
    <property type="term" value="F:carboxylic ester hydrolase activity"/>
    <property type="evidence" value="ECO:0007669"/>
    <property type="project" value="TreeGrafter"/>
</dbReference>